<reference evidence="2 3" key="1">
    <citation type="submission" date="2024-12" db="EMBL/GenBank/DDBJ databases">
        <authorList>
            <person name="Alaofin S."/>
            <person name="Velasco D."/>
            <person name="Li D."/>
            <person name="Baldwin T."/>
            <person name="Liu Z."/>
            <person name="Schachterle J.K."/>
        </authorList>
    </citation>
    <scope>NUCLEOTIDE SEQUENCE [LARGE SCALE GENOMIC DNA]</scope>
    <source>
        <strain evidence="2 3">B1</strain>
    </source>
</reference>
<organism evidence="2 3">
    <name type="scientific">Xanthomonas translucens pv. translucens</name>
    <dbReference type="NCBI Taxonomy" id="134875"/>
    <lineage>
        <taxon>Bacteria</taxon>
        <taxon>Pseudomonadati</taxon>
        <taxon>Pseudomonadota</taxon>
        <taxon>Gammaproteobacteria</taxon>
        <taxon>Lysobacterales</taxon>
        <taxon>Lysobacteraceae</taxon>
        <taxon>Xanthomonas</taxon>
        <taxon>Xanthomonas translucens group</taxon>
    </lineage>
</organism>
<feature type="region of interest" description="Disordered" evidence="1">
    <location>
        <begin position="1"/>
        <end position="20"/>
    </location>
</feature>
<dbReference type="Proteomes" id="UP001635788">
    <property type="component" value="Unassembled WGS sequence"/>
</dbReference>
<gene>
    <name evidence="2" type="ORF">ACK3FC_12465</name>
</gene>
<evidence type="ECO:0000256" key="1">
    <source>
        <dbReference type="SAM" id="MobiDB-lite"/>
    </source>
</evidence>
<name>A0ABW9KYD8_XANCT</name>
<feature type="compositionally biased region" description="Low complexity" evidence="1">
    <location>
        <begin position="49"/>
        <end position="62"/>
    </location>
</feature>
<sequence length="303" mass="32071">MIAQSIGKFMKASRSTTGSSTLLKSAIKRTIYLTLVVAGAASVLSPLASASDTGGTTDLPPVDVTPPVTPPPEEIPPPPLPPGGDGGGDGGGGEDGEHEAICQNLKATKPAMCPNPIPIPSGSTYAQDKLPGASINGKSTVMMAIAYSQNRAYGPNGAVSQVDPTAAWAMDFALNKQTENYANPGMSFKDATSTFRNDLKSVCELESMGSNKYRIAGQLTVPEYYCFEIMKALDVEADDQMSFIQFFLDWSKRYGVPLESYVPGPVVSSASMDNSLGVKWKVTSADAACSNWWTSFQQNQCSL</sequence>
<proteinExistence type="predicted"/>
<protein>
    <submittedName>
        <fullName evidence="2">Uncharacterized protein</fullName>
    </submittedName>
</protein>
<dbReference type="RefSeq" id="WP_311537013.1">
    <property type="nucleotide sequence ID" value="NZ_CP134704.1"/>
</dbReference>
<feature type="compositionally biased region" description="Pro residues" evidence="1">
    <location>
        <begin position="63"/>
        <end position="82"/>
    </location>
</feature>
<evidence type="ECO:0000313" key="3">
    <source>
        <dbReference type="Proteomes" id="UP001635788"/>
    </source>
</evidence>
<feature type="region of interest" description="Disordered" evidence="1">
    <location>
        <begin position="49"/>
        <end position="98"/>
    </location>
</feature>
<accession>A0ABW9KYD8</accession>
<dbReference type="EMBL" id="JBKAMQ010000002">
    <property type="protein sequence ID" value="MFN6508007.1"/>
    <property type="molecule type" value="Genomic_DNA"/>
</dbReference>
<comment type="caution">
    <text evidence="2">The sequence shown here is derived from an EMBL/GenBank/DDBJ whole genome shotgun (WGS) entry which is preliminary data.</text>
</comment>
<evidence type="ECO:0000313" key="2">
    <source>
        <dbReference type="EMBL" id="MFN6508007.1"/>
    </source>
</evidence>
<keyword evidence="3" id="KW-1185">Reference proteome</keyword>